<dbReference type="EMBL" id="BGPR01056553">
    <property type="protein sequence ID" value="GBO33031.1"/>
    <property type="molecule type" value="Genomic_DNA"/>
</dbReference>
<dbReference type="AlphaFoldDB" id="A0A4Y2W7Z8"/>
<sequence>MGRCSVCKHGLMSNQLVQQLYGCKHRDMGRRSVCKHGPRSNQLVQQLYGCKHRDLGRRSVCKHGPMSNQLVQQLYDCNHRDMGRRSLCKRDNPKTGEARQMKTGMSFTQKLQTRLKFLYEIHEREICPLSIRMHVKTIIQNCNGLER</sequence>
<accession>A0A4Y2W7Z8</accession>
<evidence type="ECO:0000313" key="1">
    <source>
        <dbReference type="EMBL" id="GBO33031.1"/>
    </source>
</evidence>
<protein>
    <submittedName>
        <fullName evidence="1">Uncharacterized protein</fullName>
    </submittedName>
</protein>
<name>A0A4Y2W7Z8_ARAVE</name>
<proteinExistence type="predicted"/>
<organism evidence="1 2">
    <name type="scientific">Araneus ventricosus</name>
    <name type="common">Orbweaver spider</name>
    <name type="synonym">Epeira ventricosa</name>
    <dbReference type="NCBI Taxonomy" id="182803"/>
    <lineage>
        <taxon>Eukaryota</taxon>
        <taxon>Metazoa</taxon>
        <taxon>Ecdysozoa</taxon>
        <taxon>Arthropoda</taxon>
        <taxon>Chelicerata</taxon>
        <taxon>Arachnida</taxon>
        <taxon>Araneae</taxon>
        <taxon>Araneomorphae</taxon>
        <taxon>Entelegynae</taxon>
        <taxon>Araneoidea</taxon>
        <taxon>Araneidae</taxon>
        <taxon>Araneus</taxon>
    </lineage>
</organism>
<evidence type="ECO:0000313" key="2">
    <source>
        <dbReference type="Proteomes" id="UP000499080"/>
    </source>
</evidence>
<dbReference type="Proteomes" id="UP000499080">
    <property type="component" value="Unassembled WGS sequence"/>
</dbReference>
<reference evidence="1 2" key="1">
    <citation type="journal article" date="2019" name="Sci. Rep.">
        <title>Orb-weaving spider Araneus ventricosus genome elucidates the spidroin gene catalogue.</title>
        <authorList>
            <person name="Kono N."/>
            <person name="Nakamura H."/>
            <person name="Ohtoshi R."/>
            <person name="Moran D.A.P."/>
            <person name="Shinohara A."/>
            <person name="Yoshida Y."/>
            <person name="Fujiwara M."/>
            <person name="Mori M."/>
            <person name="Tomita M."/>
            <person name="Arakawa K."/>
        </authorList>
    </citation>
    <scope>NUCLEOTIDE SEQUENCE [LARGE SCALE GENOMIC DNA]</scope>
</reference>
<gene>
    <name evidence="1" type="ORF">AVEN_243489_1</name>
</gene>
<keyword evidence="2" id="KW-1185">Reference proteome</keyword>
<comment type="caution">
    <text evidence="1">The sequence shown here is derived from an EMBL/GenBank/DDBJ whole genome shotgun (WGS) entry which is preliminary data.</text>
</comment>